<dbReference type="InterPro" id="IPR027038">
    <property type="entry name" value="RanGap"/>
</dbReference>
<dbReference type="PANTHER" id="PTHR24113:SF12">
    <property type="entry name" value="RAN GTPASE-ACTIVATING PROTEIN 1"/>
    <property type="match status" value="1"/>
</dbReference>
<sequence>MLLSKRLKGLQELNLSGNALKDEGFTCLLEALSTGCCPELLYLSVDDNKISAASMPALKALVESKGCPKLEAVSLNLNDLQEEGGKLFAEILSLSPVPWCRINLNENHIGNDAFDRIMEAIDSRSEFISEITLSQSGLSSEKLSEFGTLLSKNKFPNLTVLDLSYNYSDDMLGGLLEGFAAGNTLKLRKLIISGMCMEADGCAKLSGIIRQKVLPELQELYIAENNITQRGVLAILLALRDTSCPVRVLDLSWNNLTDEGAKYIINFLNGKSKTSLAVMCLNQNDIAFKITDLQRALNQRNIRSPNLREQWL</sequence>
<dbReference type="AlphaFoldDB" id="A0A196SKC7"/>
<dbReference type="EMBL" id="LXWW01000027">
    <property type="protein sequence ID" value="OAO17503.1"/>
    <property type="molecule type" value="Genomic_DNA"/>
</dbReference>
<keyword evidence="3" id="KW-0677">Repeat</keyword>
<dbReference type="GO" id="GO:0005634">
    <property type="term" value="C:nucleus"/>
    <property type="evidence" value="ECO:0007669"/>
    <property type="project" value="TreeGrafter"/>
</dbReference>
<keyword evidence="5" id="KW-1185">Reference proteome</keyword>
<dbReference type="SMART" id="SM00368">
    <property type="entry name" value="LRR_RI"/>
    <property type="match status" value="6"/>
</dbReference>
<dbReference type="GO" id="GO:0005096">
    <property type="term" value="F:GTPase activator activity"/>
    <property type="evidence" value="ECO:0007669"/>
    <property type="project" value="UniProtKB-KW"/>
</dbReference>
<dbReference type="SUPFAM" id="SSF52047">
    <property type="entry name" value="RNI-like"/>
    <property type="match status" value="1"/>
</dbReference>
<reference evidence="4 5" key="1">
    <citation type="submission" date="2016-05" db="EMBL/GenBank/DDBJ databases">
        <title>Nuclear genome of Blastocystis sp. subtype 1 NandII.</title>
        <authorList>
            <person name="Gentekaki E."/>
            <person name="Curtis B."/>
            <person name="Stairs C."/>
            <person name="Eme L."/>
            <person name="Herman E."/>
            <person name="Klimes V."/>
            <person name="Arias M.C."/>
            <person name="Elias M."/>
            <person name="Hilliou F."/>
            <person name="Klute M."/>
            <person name="Malik S.-B."/>
            <person name="Pightling A."/>
            <person name="Rachubinski R."/>
            <person name="Salas D."/>
            <person name="Schlacht A."/>
            <person name="Suga H."/>
            <person name="Archibald J."/>
            <person name="Ball S.G."/>
            <person name="Clark G."/>
            <person name="Dacks J."/>
            <person name="Van Der Giezen M."/>
            <person name="Tsaousis A."/>
            <person name="Roger A."/>
        </authorList>
    </citation>
    <scope>NUCLEOTIDE SEQUENCE [LARGE SCALE GENOMIC DNA]</scope>
    <source>
        <strain evidence="5">ATCC 50177 / NandII</strain>
    </source>
</reference>
<dbReference type="InterPro" id="IPR001611">
    <property type="entry name" value="Leu-rich_rpt"/>
</dbReference>
<dbReference type="GO" id="GO:0048471">
    <property type="term" value="C:perinuclear region of cytoplasm"/>
    <property type="evidence" value="ECO:0007669"/>
    <property type="project" value="TreeGrafter"/>
</dbReference>
<evidence type="ECO:0000256" key="2">
    <source>
        <dbReference type="ARBA" id="ARBA00022614"/>
    </source>
</evidence>
<keyword evidence="1" id="KW-0343">GTPase activation</keyword>
<proteinExistence type="predicted"/>
<dbReference type="OrthoDB" id="201274at2759"/>
<evidence type="ECO:0000313" key="4">
    <source>
        <dbReference type="EMBL" id="OAO17503.1"/>
    </source>
</evidence>
<dbReference type="GO" id="GO:0006913">
    <property type="term" value="P:nucleocytoplasmic transport"/>
    <property type="evidence" value="ECO:0007669"/>
    <property type="project" value="TreeGrafter"/>
</dbReference>
<protein>
    <submittedName>
        <fullName evidence="4">Leucine Rich Repeat family protein</fullName>
    </submittedName>
</protein>
<gene>
    <name evidence="4" type="ORF">AV274_0746</name>
</gene>
<dbReference type="PANTHER" id="PTHR24113">
    <property type="entry name" value="RAN GTPASE-ACTIVATING PROTEIN 1"/>
    <property type="match status" value="1"/>
</dbReference>
<organism evidence="4 5">
    <name type="scientific">Blastocystis sp. subtype 1 (strain ATCC 50177 / NandII)</name>
    <dbReference type="NCBI Taxonomy" id="478820"/>
    <lineage>
        <taxon>Eukaryota</taxon>
        <taxon>Sar</taxon>
        <taxon>Stramenopiles</taxon>
        <taxon>Bigyra</taxon>
        <taxon>Opalozoa</taxon>
        <taxon>Opalinata</taxon>
        <taxon>Blastocystidae</taxon>
        <taxon>Blastocystis</taxon>
    </lineage>
</organism>
<name>A0A196SKC7_BLAHN</name>
<keyword evidence="2" id="KW-0433">Leucine-rich repeat</keyword>
<dbReference type="Gene3D" id="3.80.10.10">
    <property type="entry name" value="Ribonuclease Inhibitor"/>
    <property type="match status" value="2"/>
</dbReference>
<comment type="caution">
    <text evidence="4">The sequence shown here is derived from an EMBL/GenBank/DDBJ whole genome shotgun (WGS) entry which is preliminary data.</text>
</comment>
<dbReference type="GO" id="GO:0005829">
    <property type="term" value="C:cytosol"/>
    <property type="evidence" value="ECO:0007669"/>
    <property type="project" value="TreeGrafter"/>
</dbReference>
<evidence type="ECO:0000313" key="5">
    <source>
        <dbReference type="Proteomes" id="UP000078348"/>
    </source>
</evidence>
<evidence type="ECO:0000256" key="1">
    <source>
        <dbReference type="ARBA" id="ARBA00022468"/>
    </source>
</evidence>
<dbReference type="Pfam" id="PF13516">
    <property type="entry name" value="LRR_6"/>
    <property type="match status" value="3"/>
</dbReference>
<evidence type="ECO:0000256" key="3">
    <source>
        <dbReference type="ARBA" id="ARBA00022737"/>
    </source>
</evidence>
<dbReference type="InterPro" id="IPR032675">
    <property type="entry name" value="LRR_dom_sf"/>
</dbReference>
<dbReference type="Proteomes" id="UP000078348">
    <property type="component" value="Unassembled WGS sequence"/>
</dbReference>
<accession>A0A196SKC7</accession>
<dbReference type="STRING" id="478820.A0A196SKC7"/>
<dbReference type="GO" id="GO:0031267">
    <property type="term" value="F:small GTPase binding"/>
    <property type="evidence" value="ECO:0007669"/>
    <property type="project" value="TreeGrafter"/>
</dbReference>